<evidence type="ECO:0000256" key="1">
    <source>
        <dbReference type="ARBA" id="ARBA00001946"/>
    </source>
</evidence>
<sequence length="123" mass="14463">MRLEIPFPPSVNTYWRHPNKGKLAGRHLISEKGRTYRKDVWHLITSLKLKKWVGPVCVQIYAYMPDKRRRDLDNILKACLDSLTYAGVWEDDYQIDELFIKRMPKLGGFLTVEITQGEEIDAR</sequence>
<evidence type="ECO:0000256" key="7">
    <source>
        <dbReference type="ARBA" id="ARBA00022759"/>
    </source>
</evidence>
<evidence type="ECO:0000256" key="6">
    <source>
        <dbReference type="ARBA" id="ARBA00022723"/>
    </source>
</evidence>
<dbReference type="PIRSF" id="PIRSF001007">
    <property type="entry name" value="RusA"/>
    <property type="match status" value="1"/>
</dbReference>
<keyword evidence="12" id="KW-0234">DNA repair</keyword>
<accession>A0A6J5M3N1</accession>
<reference evidence="17" key="1">
    <citation type="submission" date="2020-04" db="EMBL/GenBank/DDBJ databases">
        <authorList>
            <person name="Chiriac C."/>
            <person name="Salcher M."/>
            <person name="Ghai R."/>
            <person name="Kavagutti S V."/>
        </authorList>
    </citation>
    <scope>NUCLEOTIDE SEQUENCE</scope>
</reference>
<name>A0A6J5M3N1_9CAUD</name>
<dbReference type="InterPro" id="IPR016281">
    <property type="entry name" value="Endonuclease_RusA"/>
</dbReference>
<dbReference type="GO" id="GO:0000287">
    <property type="term" value="F:magnesium ion binding"/>
    <property type="evidence" value="ECO:0007669"/>
    <property type="project" value="InterPro"/>
</dbReference>
<evidence type="ECO:0000256" key="12">
    <source>
        <dbReference type="ARBA" id="ARBA00023204"/>
    </source>
</evidence>
<evidence type="ECO:0000313" key="18">
    <source>
        <dbReference type="EMBL" id="CAB4218666.1"/>
    </source>
</evidence>
<comment type="cofactor">
    <cofactor evidence="1">
        <name>Mg(2+)</name>
        <dbReference type="ChEBI" id="CHEBI:18420"/>
    </cofactor>
</comment>
<proteinExistence type="inferred from homology"/>
<protein>
    <recommendedName>
        <fullName evidence="4">Crossover junction endodeoxyribonuclease RusA</fullName>
        <ecNumber evidence="14">3.1.21.10</ecNumber>
    </recommendedName>
    <alternativeName>
        <fullName evidence="15">Holliday junction nuclease RusA</fullName>
    </alternativeName>
    <alternativeName>
        <fullName evidence="16">Holliday junction resolvase</fullName>
    </alternativeName>
</protein>
<keyword evidence="9" id="KW-0378">Hydrolase</keyword>
<dbReference type="GO" id="GO:0006281">
    <property type="term" value="P:DNA repair"/>
    <property type="evidence" value="ECO:0007669"/>
    <property type="project" value="UniProtKB-KW"/>
</dbReference>
<dbReference type="GO" id="GO:0008821">
    <property type="term" value="F:crossover junction DNA endonuclease activity"/>
    <property type="evidence" value="ECO:0007669"/>
    <property type="project" value="UniProtKB-EC"/>
</dbReference>
<dbReference type="EMBL" id="LR797466">
    <property type="protein sequence ID" value="CAB4218666.1"/>
    <property type="molecule type" value="Genomic_DNA"/>
</dbReference>
<evidence type="ECO:0000256" key="5">
    <source>
        <dbReference type="ARBA" id="ARBA00022722"/>
    </source>
</evidence>
<keyword evidence="11" id="KW-0233">DNA recombination</keyword>
<comment type="similarity">
    <text evidence="2">Belongs to the RusA family.</text>
</comment>
<evidence type="ECO:0000256" key="2">
    <source>
        <dbReference type="ARBA" id="ARBA00008865"/>
    </source>
</evidence>
<evidence type="ECO:0000313" key="17">
    <source>
        <dbReference type="EMBL" id="CAB4139696.1"/>
    </source>
</evidence>
<evidence type="ECO:0000256" key="16">
    <source>
        <dbReference type="ARBA" id="ARBA00031953"/>
    </source>
</evidence>
<dbReference type="GO" id="GO:0006310">
    <property type="term" value="P:DNA recombination"/>
    <property type="evidence" value="ECO:0007669"/>
    <property type="project" value="UniProtKB-KW"/>
</dbReference>
<evidence type="ECO:0000256" key="11">
    <source>
        <dbReference type="ARBA" id="ARBA00023172"/>
    </source>
</evidence>
<keyword evidence="8" id="KW-0227">DNA damage</keyword>
<comment type="subunit">
    <text evidence="3">Homodimer.</text>
</comment>
<dbReference type="EC" id="3.1.21.10" evidence="14"/>
<keyword evidence="7" id="KW-0255">Endonuclease</keyword>
<evidence type="ECO:0000256" key="3">
    <source>
        <dbReference type="ARBA" id="ARBA00011738"/>
    </source>
</evidence>
<dbReference type="Gene3D" id="3.30.1330.70">
    <property type="entry name" value="Holliday junction resolvase RusA"/>
    <property type="match status" value="1"/>
</dbReference>
<keyword evidence="6" id="KW-0479">Metal-binding</keyword>
<keyword evidence="10" id="KW-0460">Magnesium</keyword>
<dbReference type="InterPro" id="IPR036614">
    <property type="entry name" value="RusA-like_sf"/>
</dbReference>
<dbReference type="Pfam" id="PF05866">
    <property type="entry name" value="RusA"/>
    <property type="match status" value="1"/>
</dbReference>
<evidence type="ECO:0000256" key="8">
    <source>
        <dbReference type="ARBA" id="ARBA00022763"/>
    </source>
</evidence>
<keyword evidence="5" id="KW-0540">Nuclease</keyword>
<dbReference type="SUPFAM" id="SSF103084">
    <property type="entry name" value="Holliday junction resolvase RusA"/>
    <property type="match status" value="1"/>
</dbReference>
<evidence type="ECO:0000256" key="4">
    <source>
        <dbReference type="ARBA" id="ARBA00014885"/>
    </source>
</evidence>
<comment type="catalytic activity">
    <reaction evidence="13">
        <text>Endonucleolytic cleavage at a junction such as a reciprocal single-stranded crossover between two homologous DNA duplexes (Holliday junction).</text>
        <dbReference type="EC" id="3.1.21.10"/>
    </reaction>
</comment>
<evidence type="ECO:0000256" key="10">
    <source>
        <dbReference type="ARBA" id="ARBA00022842"/>
    </source>
</evidence>
<dbReference type="EMBL" id="LR796365">
    <property type="protein sequence ID" value="CAB4139696.1"/>
    <property type="molecule type" value="Genomic_DNA"/>
</dbReference>
<evidence type="ECO:0000256" key="9">
    <source>
        <dbReference type="ARBA" id="ARBA00022801"/>
    </source>
</evidence>
<evidence type="ECO:0000256" key="15">
    <source>
        <dbReference type="ARBA" id="ARBA00030920"/>
    </source>
</evidence>
<gene>
    <name evidence="18" type="ORF">UFOVP1607_34</name>
    <name evidence="17" type="ORF">UFOVP352_28</name>
</gene>
<dbReference type="InterPro" id="IPR008822">
    <property type="entry name" value="Endonuclease_RusA-like"/>
</dbReference>
<evidence type="ECO:0000256" key="13">
    <source>
        <dbReference type="ARBA" id="ARBA00029354"/>
    </source>
</evidence>
<evidence type="ECO:0000256" key="14">
    <source>
        <dbReference type="ARBA" id="ARBA00029488"/>
    </source>
</evidence>
<organism evidence="17">
    <name type="scientific">uncultured Caudovirales phage</name>
    <dbReference type="NCBI Taxonomy" id="2100421"/>
    <lineage>
        <taxon>Viruses</taxon>
        <taxon>Duplodnaviria</taxon>
        <taxon>Heunggongvirae</taxon>
        <taxon>Uroviricota</taxon>
        <taxon>Caudoviricetes</taxon>
        <taxon>Peduoviridae</taxon>
        <taxon>Maltschvirus</taxon>
        <taxon>Maltschvirus maltsch</taxon>
    </lineage>
</organism>